<dbReference type="InterPro" id="IPR031957">
    <property type="entry name" value="DUF4777"/>
</dbReference>
<evidence type="ECO:0000313" key="4">
    <source>
        <dbReference type="Proteomes" id="UP001231518"/>
    </source>
</evidence>
<dbReference type="Pfam" id="PF16007">
    <property type="entry name" value="DUF4777"/>
    <property type="match status" value="1"/>
</dbReference>
<gene>
    <name evidence="3" type="ORF">PYW07_000609</name>
</gene>
<comment type="caution">
    <text evidence="3">The sequence shown here is derived from an EMBL/GenBank/DDBJ whole genome shotgun (WGS) entry which is preliminary data.</text>
</comment>
<feature type="region of interest" description="Disordered" evidence="1">
    <location>
        <begin position="1"/>
        <end position="20"/>
    </location>
</feature>
<keyword evidence="4" id="KW-1185">Reference proteome</keyword>
<reference evidence="3" key="1">
    <citation type="submission" date="2023-03" db="EMBL/GenBank/DDBJ databases">
        <title>Chromosome-level genomes of two armyworms, Mythimna separata and Mythimna loreyi, provide insights into the biosynthesis and reception of sex pheromones.</title>
        <authorList>
            <person name="Zhao H."/>
        </authorList>
    </citation>
    <scope>NUCLEOTIDE SEQUENCE</scope>
    <source>
        <strain evidence="3">BeijingLab</strain>
        <tissue evidence="3">Pupa</tissue>
    </source>
</reference>
<evidence type="ECO:0000259" key="2">
    <source>
        <dbReference type="Pfam" id="PF16007"/>
    </source>
</evidence>
<evidence type="ECO:0000256" key="1">
    <source>
        <dbReference type="SAM" id="MobiDB-lite"/>
    </source>
</evidence>
<accession>A0AAD7Z481</accession>
<protein>
    <recommendedName>
        <fullName evidence="2">DUF4777 domain-containing protein</fullName>
    </recommendedName>
</protein>
<dbReference type="Proteomes" id="UP001231518">
    <property type="component" value="Chromosome 1"/>
</dbReference>
<organism evidence="3 4">
    <name type="scientific">Mythimna separata</name>
    <name type="common">Oriental armyworm</name>
    <name type="synonym">Pseudaletia separata</name>
    <dbReference type="NCBI Taxonomy" id="271217"/>
    <lineage>
        <taxon>Eukaryota</taxon>
        <taxon>Metazoa</taxon>
        <taxon>Ecdysozoa</taxon>
        <taxon>Arthropoda</taxon>
        <taxon>Hexapoda</taxon>
        <taxon>Insecta</taxon>
        <taxon>Pterygota</taxon>
        <taxon>Neoptera</taxon>
        <taxon>Endopterygota</taxon>
        <taxon>Lepidoptera</taxon>
        <taxon>Glossata</taxon>
        <taxon>Ditrysia</taxon>
        <taxon>Noctuoidea</taxon>
        <taxon>Noctuidae</taxon>
        <taxon>Noctuinae</taxon>
        <taxon>Hadenini</taxon>
        <taxon>Mythimna</taxon>
    </lineage>
</organism>
<evidence type="ECO:0000313" key="3">
    <source>
        <dbReference type="EMBL" id="KAJ8737338.1"/>
    </source>
</evidence>
<dbReference type="EMBL" id="JARGEI010000001">
    <property type="protein sequence ID" value="KAJ8737338.1"/>
    <property type="molecule type" value="Genomic_DNA"/>
</dbReference>
<name>A0AAD7Z481_MYTSE</name>
<dbReference type="AlphaFoldDB" id="A0AAD7Z481"/>
<feature type="domain" description="DUF4777" evidence="2">
    <location>
        <begin position="27"/>
        <end position="85"/>
    </location>
</feature>
<sequence>MEQGSAMETEREALKPPESVAVPGKLPGKLIIQFLREMKAGATMRDIVQHLSVECGQDSEELTSTVVTTLENGAALGFLQRKGSLFMNWAAREACCCSKRRKRRRSCGRRRRKRSCCRRRRKRSCGRRRRKRSCCKKRRKSGCCKKR</sequence>
<proteinExistence type="predicted"/>